<keyword evidence="2" id="KW-0964">Secreted</keyword>
<comment type="caution">
    <text evidence="8">The sequence shown here is derived from an EMBL/GenBank/DDBJ whole genome shotgun (WGS) entry which is preliminary data.</text>
</comment>
<feature type="domain" description="WxxW" evidence="7">
    <location>
        <begin position="177"/>
        <end position="255"/>
    </location>
</feature>
<dbReference type="AlphaFoldDB" id="A0A6G0I6G3"/>
<evidence type="ECO:0000256" key="3">
    <source>
        <dbReference type="ARBA" id="ARBA00022729"/>
    </source>
</evidence>
<protein>
    <recommendedName>
        <fullName evidence="7">WxxW domain-containing protein</fullName>
    </recommendedName>
</protein>
<gene>
    <name evidence="8" type="ORF">D5F01_LYC14725</name>
</gene>
<proteinExistence type="predicted"/>
<comment type="subcellular location">
    <subcellularLocation>
        <location evidence="1">Secreted</location>
    </subcellularLocation>
</comment>
<dbReference type="Pfam" id="PF13330">
    <property type="entry name" value="Mucin2_WxxW"/>
    <property type="match status" value="2"/>
</dbReference>
<keyword evidence="9" id="KW-1185">Reference proteome</keyword>
<keyword evidence="3 6" id="KW-0732">Signal</keyword>
<feature type="region of interest" description="Disordered" evidence="5">
    <location>
        <begin position="278"/>
        <end position="315"/>
    </location>
</feature>
<name>A0A6G0I6G3_LARCR</name>
<accession>A0A6G0I6G3</accession>
<feature type="domain" description="WxxW" evidence="7">
    <location>
        <begin position="121"/>
        <end position="158"/>
    </location>
</feature>
<evidence type="ECO:0000256" key="2">
    <source>
        <dbReference type="ARBA" id="ARBA00022525"/>
    </source>
</evidence>
<dbReference type="EMBL" id="REGW02000014">
    <property type="protein sequence ID" value="KAE8286776.1"/>
    <property type="molecule type" value="Genomic_DNA"/>
</dbReference>
<feature type="chain" id="PRO_5026117581" description="WxxW domain-containing protein" evidence="6">
    <location>
        <begin position="24"/>
        <end position="366"/>
    </location>
</feature>
<evidence type="ECO:0000256" key="4">
    <source>
        <dbReference type="ARBA" id="ARBA00023180"/>
    </source>
</evidence>
<dbReference type="Proteomes" id="UP000424527">
    <property type="component" value="Unassembled WGS sequence"/>
</dbReference>
<organism evidence="8 9">
    <name type="scientific">Larimichthys crocea</name>
    <name type="common">Large yellow croaker</name>
    <name type="synonym">Pseudosciaena crocea</name>
    <dbReference type="NCBI Taxonomy" id="215358"/>
    <lineage>
        <taxon>Eukaryota</taxon>
        <taxon>Metazoa</taxon>
        <taxon>Chordata</taxon>
        <taxon>Craniata</taxon>
        <taxon>Vertebrata</taxon>
        <taxon>Euteleostomi</taxon>
        <taxon>Actinopterygii</taxon>
        <taxon>Neopterygii</taxon>
        <taxon>Teleostei</taxon>
        <taxon>Neoteleostei</taxon>
        <taxon>Acanthomorphata</taxon>
        <taxon>Eupercaria</taxon>
        <taxon>Sciaenidae</taxon>
        <taxon>Larimichthys</taxon>
    </lineage>
</organism>
<keyword evidence="4" id="KW-0325">Glycoprotein</keyword>
<evidence type="ECO:0000259" key="7">
    <source>
        <dbReference type="Pfam" id="PF13330"/>
    </source>
</evidence>
<dbReference type="InterPro" id="IPR025155">
    <property type="entry name" value="WxxW_domain"/>
</dbReference>
<dbReference type="GO" id="GO:0005576">
    <property type="term" value="C:extracellular region"/>
    <property type="evidence" value="ECO:0007669"/>
    <property type="project" value="UniProtKB-SubCell"/>
</dbReference>
<evidence type="ECO:0000256" key="6">
    <source>
        <dbReference type="SAM" id="SignalP"/>
    </source>
</evidence>
<evidence type="ECO:0000313" key="8">
    <source>
        <dbReference type="EMBL" id="KAE8286776.1"/>
    </source>
</evidence>
<sequence>MIKLLTIVIVAGLIYESHQYVRGSPNSGKRYGYNNGKGWHQSWNERREAFHFNQMKPGCSAGQPCNNPTQIIMGSYFPPMQPGCSAGWPCHYPTQISVESNCAPIRPDEQPCYYPTHIQCWTPWFDRESITDDWETFQYLHREHPEEICPNPVDIQTNGQNIRFSCYPPFCGGGVCWTRWFDSVRSKGSVSVQISRATCDYPLYIEAVTVKSMTPAIDTGEIFKTFNPTEGFVCRDVDQDCDKKQCSHYKVRFGCACSDGNGGEGNGGKGNGGKGNGGNGNGNGGESNGGEGNGGNGNGGNGNGGNGNGNGGEGNGGNGNGGKAMAMEAMAMAMEAKAMEAMAMEAKAMEAKAMKAKAMKAKAMEA</sequence>
<evidence type="ECO:0000313" key="9">
    <source>
        <dbReference type="Proteomes" id="UP000424527"/>
    </source>
</evidence>
<feature type="signal peptide" evidence="6">
    <location>
        <begin position="1"/>
        <end position="23"/>
    </location>
</feature>
<evidence type="ECO:0000256" key="5">
    <source>
        <dbReference type="SAM" id="MobiDB-lite"/>
    </source>
</evidence>
<reference evidence="8 9" key="1">
    <citation type="submission" date="2019-07" db="EMBL/GenBank/DDBJ databases">
        <title>Chromosome genome assembly for large yellow croaker.</title>
        <authorList>
            <person name="Xiao S."/>
        </authorList>
    </citation>
    <scope>NUCLEOTIDE SEQUENCE [LARGE SCALE GENOMIC DNA]</scope>
    <source>
        <strain evidence="8">JMULYC20181020</strain>
        <tissue evidence="8">Muscle</tissue>
    </source>
</reference>
<evidence type="ECO:0000256" key="1">
    <source>
        <dbReference type="ARBA" id="ARBA00004613"/>
    </source>
</evidence>